<name>A0A6L8KNW0_9BURK</name>
<dbReference type="Proteomes" id="UP000479335">
    <property type="component" value="Unassembled WGS sequence"/>
</dbReference>
<gene>
    <name evidence="1" type="ORF">GTP46_26735</name>
</gene>
<dbReference type="AlphaFoldDB" id="A0A6L8KNW0"/>
<organism evidence="1 2">
    <name type="scientific">Duganella flavida</name>
    <dbReference type="NCBI Taxonomy" id="2692175"/>
    <lineage>
        <taxon>Bacteria</taxon>
        <taxon>Pseudomonadati</taxon>
        <taxon>Pseudomonadota</taxon>
        <taxon>Betaproteobacteria</taxon>
        <taxon>Burkholderiales</taxon>
        <taxon>Oxalobacteraceae</taxon>
        <taxon>Telluria group</taxon>
        <taxon>Duganella</taxon>
    </lineage>
</organism>
<sequence length="200" mass="22058">MTTSITTYSLADVLDDEPRLQSIISALRVHHNAYALASGSDFPVLVNPDDESKPVVVIASERFNGESADGISEFDMRLDACDTGSSSRVYATWGNDEMAFGIPADEFADILAGHPLASQILILWATNTKIVQDFIDADDEFRELADEAGRQWHRERFVRDTNYAPRKHAPFPLLLSSEEQRVVSSAGLPVYVLSKLQLAG</sequence>
<comment type="caution">
    <text evidence="1">The sequence shown here is derived from an EMBL/GenBank/DDBJ whole genome shotgun (WGS) entry which is preliminary data.</text>
</comment>
<evidence type="ECO:0000313" key="2">
    <source>
        <dbReference type="Proteomes" id="UP000479335"/>
    </source>
</evidence>
<proteinExistence type="predicted"/>
<reference evidence="1 2" key="1">
    <citation type="submission" date="2019-12" db="EMBL/GenBank/DDBJ databases">
        <title>Novel species isolated from a subtropical stream in China.</title>
        <authorList>
            <person name="Lu H."/>
        </authorList>
    </citation>
    <scope>NUCLEOTIDE SEQUENCE [LARGE SCALE GENOMIC DNA]</scope>
    <source>
        <strain evidence="1 2">FT135W</strain>
    </source>
</reference>
<accession>A0A6L8KNW0</accession>
<keyword evidence="2" id="KW-1185">Reference proteome</keyword>
<protein>
    <submittedName>
        <fullName evidence="1">Uncharacterized protein</fullName>
    </submittedName>
</protein>
<dbReference type="RefSeq" id="WP_161009671.1">
    <property type="nucleotide sequence ID" value="NZ_WWCN01000024.1"/>
</dbReference>
<evidence type="ECO:0000313" key="1">
    <source>
        <dbReference type="EMBL" id="MYM26231.1"/>
    </source>
</evidence>
<dbReference type="EMBL" id="WWCN01000024">
    <property type="protein sequence ID" value="MYM26231.1"/>
    <property type="molecule type" value="Genomic_DNA"/>
</dbReference>